<accession>A0A0C1R2V3</accession>
<dbReference type="Proteomes" id="UP000029738">
    <property type="component" value="Unassembled WGS sequence"/>
</dbReference>
<dbReference type="EMBL" id="JHEG02000048">
    <property type="protein sequence ID" value="KIE10133.1"/>
    <property type="molecule type" value="Genomic_DNA"/>
</dbReference>
<dbReference type="STRING" id="1479485.DA73_0215975"/>
<evidence type="ECO:0000313" key="12">
    <source>
        <dbReference type="EMBL" id="KIE10133.1"/>
    </source>
</evidence>
<dbReference type="NCBIfam" id="TIGR00287">
    <property type="entry name" value="cas1"/>
    <property type="match status" value="1"/>
</dbReference>
<comment type="cofactor">
    <cofactor evidence="10">
        <name>Mg(2+)</name>
        <dbReference type="ChEBI" id="CHEBI:18420"/>
    </cofactor>
    <cofactor evidence="10">
        <name>Mn(2+)</name>
        <dbReference type="ChEBI" id="CHEBI:29035"/>
    </cofactor>
</comment>
<comment type="similarity">
    <text evidence="10">Belongs to the CRISPR-associated endonuclease Cas1 family.</text>
</comment>
<dbReference type="OrthoDB" id="9803119at2"/>
<keyword evidence="8 10" id="KW-0464">Manganese</keyword>
<dbReference type="Gene3D" id="1.20.120.920">
    <property type="entry name" value="CRISPR-associated endonuclease Cas1, C-terminal domain"/>
    <property type="match status" value="1"/>
</dbReference>
<evidence type="ECO:0000256" key="7">
    <source>
        <dbReference type="ARBA" id="ARBA00023125"/>
    </source>
</evidence>
<dbReference type="GO" id="GO:0043571">
    <property type="term" value="P:maintenance of CRISPR repeat elements"/>
    <property type="evidence" value="ECO:0007669"/>
    <property type="project" value="UniProtKB-UniRule"/>
</dbReference>
<name>A0A0C1R2V3_9CYAN</name>
<feature type="binding site" evidence="10">
    <location>
        <position position="237"/>
    </location>
    <ligand>
        <name>Mn(2+)</name>
        <dbReference type="ChEBI" id="CHEBI:29035"/>
    </ligand>
</feature>
<evidence type="ECO:0000256" key="1">
    <source>
        <dbReference type="ARBA" id="ARBA00022722"/>
    </source>
</evidence>
<reference evidence="12" key="1">
    <citation type="journal article" date="2015" name="Genome Announc.">
        <title>Draft Genome Sequence of Tolypothrix boutellei Strain VB521301.</title>
        <authorList>
            <person name="Chandrababunaidu M.M."/>
            <person name="Singh D."/>
            <person name="Sen D."/>
            <person name="Bhan S."/>
            <person name="Das S."/>
            <person name="Gupta A."/>
            <person name="Adhikary S.P."/>
            <person name="Tripathy S."/>
        </authorList>
    </citation>
    <scope>NUCLEOTIDE SEQUENCE</scope>
    <source>
        <strain evidence="12">VB521301</strain>
    </source>
</reference>
<comment type="caution">
    <text evidence="12">The sequence shown here is derived from an EMBL/GenBank/DDBJ whole genome shotgun (WGS) entry which is preliminary data.</text>
</comment>
<evidence type="ECO:0000256" key="2">
    <source>
        <dbReference type="ARBA" id="ARBA00022723"/>
    </source>
</evidence>
<evidence type="ECO:0000256" key="4">
    <source>
        <dbReference type="ARBA" id="ARBA00022801"/>
    </source>
</evidence>
<keyword evidence="7 10" id="KW-0238">DNA-binding</keyword>
<dbReference type="HAMAP" id="MF_01470">
    <property type="entry name" value="Cas1"/>
    <property type="match status" value="1"/>
</dbReference>
<dbReference type="InterPro" id="IPR042211">
    <property type="entry name" value="CRISPR-assoc_Cas1_N"/>
</dbReference>
<feature type="binding site" evidence="10">
    <location>
        <position position="222"/>
    </location>
    <ligand>
        <name>Mn(2+)</name>
        <dbReference type="ChEBI" id="CHEBI:29035"/>
    </ligand>
</feature>
<dbReference type="GO" id="GO:0016787">
    <property type="term" value="F:hydrolase activity"/>
    <property type="evidence" value="ECO:0007669"/>
    <property type="project" value="UniProtKB-KW"/>
</dbReference>
<dbReference type="GO" id="GO:0051607">
    <property type="term" value="P:defense response to virus"/>
    <property type="evidence" value="ECO:0007669"/>
    <property type="project" value="UniProtKB-UniRule"/>
</dbReference>
<dbReference type="InterPro" id="IPR050646">
    <property type="entry name" value="Cas1"/>
</dbReference>
<dbReference type="RefSeq" id="WP_038086149.1">
    <property type="nucleotide sequence ID" value="NZ_JHEG04000001.1"/>
</dbReference>
<dbReference type="GO" id="GO:0003677">
    <property type="term" value="F:DNA binding"/>
    <property type="evidence" value="ECO:0007669"/>
    <property type="project" value="UniProtKB-KW"/>
</dbReference>
<comment type="function">
    <text evidence="10">CRISPR (clustered regularly interspaced short palindromic repeat), is an adaptive immune system that provides protection against mobile genetic elements (viruses, transposable elements and conjugative plasmids). CRISPR clusters contain spacers, sequences complementary to antecedent mobile elements, and target invading nucleic acids. CRISPR clusters are transcribed and processed into CRISPR RNA (crRNA). Acts as a dsDNA endonuclease. Involved in the integration of spacer DNA into the CRISPR cassette.</text>
</comment>
<dbReference type="EMBL" id="JHEG04000001">
    <property type="protein sequence ID" value="KAF3886054.1"/>
    <property type="molecule type" value="Genomic_DNA"/>
</dbReference>
<dbReference type="GO" id="GO:0046872">
    <property type="term" value="F:metal ion binding"/>
    <property type="evidence" value="ECO:0007669"/>
    <property type="project" value="UniProtKB-UniRule"/>
</dbReference>
<dbReference type="AlphaFoldDB" id="A0A0C1R2V3"/>
<keyword evidence="1 10" id="KW-0540">Nuclease</keyword>
<dbReference type="CDD" id="cd09634">
    <property type="entry name" value="Cas1_I-II-III"/>
    <property type="match status" value="1"/>
</dbReference>
<comment type="subunit">
    <text evidence="9 10">Homodimer, forms a heterotetramer with a Cas2 homodimer.</text>
</comment>
<keyword evidence="2 10" id="KW-0479">Metal-binding</keyword>
<gene>
    <name evidence="10 11" type="primary">cas1</name>
    <name evidence="12" type="ORF">DA73_0215975</name>
    <name evidence="11" type="ORF">DA73_0400011670</name>
</gene>
<dbReference type="EC" id="3.1.-.-" evidence="10"/>
<dbReference type="Gene3D" id="3.100.10.20">
    <property type="entry name" value="CRISPR-associated endonuclease Cas1, N-terminal domain"/>
    <property type="match status" value="1"/>
</dbReference>
<dbReference type="PANTHER" id="PTHR34353:SF2">
    <property type="entry name" value="CRISPR-ASSOCIATED ENDONUCLEASE CAS1 1"/>
    <property type="match status" value="1"/>
</dbReference>
<keyword evidence="4 10" id="KW-0378">Hydrolase</keyword>
<keyword evidence="5 10" id="KW-0460">Magnesium</keyword>
<organism evidence="12">
    <name type="scientific">Tolypothrix bouteillei VB521301</name>
    <dbReference type="NCBI Taxonomy" id="1479485"/>
    <lineage>
        <taxon>Bacteria</taxon>
        <taxon>Bacillati</taxon>
        <taxon>Cyanobacteriota</taxon>
        <taxon>Cyanophyceae</taxon>
        <taxon>Nostocales</taxon>
        <taxon>Tolypothrichaceae</taxon>
        <taxon>Tolypothrix</taxon>
    </lineage>
</organism>
<dbReference type="InterPro" id="IPR002729">
    <property type="entry name" value="CRISPR-assoc_Cas1"/>
</dbReference>
<feature type="binding site" evidence="10">
    <location>
        <position position="156"/>
    </location>
    <ligand>
        <name>Mn(2+)</name>
        <dbReference type="ChEBI" id="CHEBI:29035"/>
    </ligand>
</feature>
<evidence type="ECO:0000256" key="9">
    <source>
        <dbReference type="ARBA" id="ARBA00038592"/>
    </source>
</evidence>
<evidence type="ECO:0000256" key="6">
    <source>
        <dbReference type="ARBA" id="ARBA00023118"/>
    </source>
</evidence>
<evidence type="ECO:0000256" key="3">
    <source>
        <dbReference type="ARBA" id="ARBA00022759"/>
    </source>
</evidence>
<keyword evidence="6 10" id="KW-0051">Antiviral defense</keyword>
<evidence type="ECO:0000313" key="11">
    <source>
        <dbReference type="EMBL" id="KAF3886054.1"/>
    </source>
</evidence>
<evidence type="ECO:0000256" key="5">
    <source>
        <dbReference type="ARBA" id="ARBA00022842"/>
    </source>
</evidence>
<protein>
    <recommendedName>
        <fullName evidence="10">CRISPR-associated endonuclease Cas1</fullName>
        <ecNumber evidence="10">3.1.-.-</ecNumber>
    </recommendedName>
</protein>
<dbReference type="Pfam" id="PF01867">
    <property type="entry name" value="Cas_Cas1"/>
    <property type="match status" value="1"/>
</dbReference>
<dbReference type="PANTHER" id="PTHR34353">
    <property type="entry name" value="CRISPR-ASSOCIATED ENDONUCLEASE CAS1 1"/>
    <property type="match status" value="1"/>
</dbReference>
<evidence type="ECO:0000313" key="13">
    <source>
        <dbReference type="Proteomes" id="UP000029738"/>
    </source>
</evidence>
<evidence type="ECO:0000256" key="10">
    <source>
        <dbReference type="HAMAP-Rule" id="MF_01470"/>
    </source>
</evidence>
<keyword evidence="13" id="KW-1185">Reference proteome</keyword>
<proteinExistence type="inferred from homology"/>
<dbReference type="GO" id="GO:0004519">
    <property type="term" value="F:endonuclease activity"/>
    <property type="evidence" value="ECO:0007669"/>
    <property type="project" value="UniProtKB-UniRule"/>
</dbReference>
<dbReference type="InterPro" id="IPR042206">
    <property type="entry name" value="CRISPR-assoc_Cas1_C"/>
</dbReference>
<reference evidence="11" key="2">
    <citation type="submission" date="2019-11" db="EMBL/GenBank/DDBJ databases">
        <title>Improved Assembly of Tolypothrix boutellei genome.</title>
        <authorList>
            <person name="Sarangi A.N."/>
            <person name="Mukherjee M."/>
            <person name="Ghosh S."/>
            <person name="Singh D."/>
            <person name="Das A."/>
            <person name="Kant S."/>
            <person name="Prusty A."/>
            <person name="Tripathy S."/>
        </authorList>
    </citation>
    <scope>NUCLEOTIDE SEQUENCE</scope>
    <source>
        <strain evidence="11">VB521301</strain>
    </source>
</reference>
<keyword evidence="3 10" id="KW-0255">Endonuclease</keyword>
<sequence length="329" mass="38129">MRTLYVSQQNCYVSLQQEMLIVKQGETICAEVQLPLLEQVLIFGKSQVSTQAIRACLWRDIPIVYLSRMGFCYGRILPIERGYRQLCRYQQQLSPVEKLVTARAIVQAKLKNSRVLLRRQRKRLESQVLEQALQSLDYLVSQAAEADSWERLMGFEGSGAAQYFSAFGECLTNSEFVFTGRSRRPPGNPVNAMLSFGYQVLWNHILAMIEVQGLDPYYACLHQGSERHAALSSDLIEEFRAPIVDSLVLWLVNTKTVNTQDFEYRDGGCYLNDSGRRKYLKAFLQRMEEEVQTDFEEKQPKWDLLTQQIKAYKQFVYNPSHAYQPYLIR</sequence>
<evidence type="ECO:0000256" key="8">
    <source>
        <dbReference type="ARBA" id="ARBA00023211"/>
    </source>
</evidence>